<gene>
    <name evidence="1" type="ORF">PGQ11_002594</name>
</gene>
<evidence type="ECO:0000313" key="1">
    <source>
        <dbReference type="EMBL" id="KAK8877648.1"/>
    </source>
</evidence>
<comment type="caution">
    <text evidence="1">The sequence shown here is derived from an EMBL/GenBank/DDBJ whole genome shotgun (WGS) entry which is preliminary data.</text>
</comment>
<dbReference type="EMBL" id="JAPCWZ010000002">
    <property type="protein sequence ID" value="KAK8877648.1"/>
    <property type="molecule type" value="Genomic_DNA"/>
</dbReference>
<organism evidence="1 2">
    <name type="scientific">Apiospora arundinis</name>
    <dbReference type="NCBI Taxonomy" id="335852"/>
    <lineage>
        <taxon>Eukaryota</taxon>
        <taxon>Fungi</taxon>
        <taxon>Dikarya</taxon>
        <taxon>Ascomycota</taxon>
        <taxon>Pezizomycotina</taxon>
        <taxon>Sordariomycetes</taxon>
        <taxon>Xylariomycetidae</taxon>
        <taxon>Amphisphaeriales</taxon>
        <taxon>Apiosporaceae</taxon>
        <taxon>Apiospora</taxon>
    </lineage>
</organism>
<proteinExistence type="predicted"/>
<name>A0ABR2JIM1_9PEZI</name>
<reference evidence="1 2" key="1">
    <citation type="journal article" date="2024" name="IMA Fungus">
        <title>Apiospora arundinis, a panoply of carbohydrate-active enzymes and secondary metabolites.</title>
        <authorList>
            <person name="Sorensen T."/>
            <person name="Petersen C."/>
            <person name="Muurmann A.T."/>
            <person name="Christiansen J.V."/>
            <person name="Brundto M.L."/>
            <person name="Overgaard C.K."/>
            <person name="Boysen A.T."/>
            <person name="Wollenberg R.D."/>
            <person name="Larsen T.O."/>
            <person name="Sorensen J.L."/>
            <person name="Nielsen K.L."/>
            <person name="Sondergaard T.E."/>
        </authorList>
    </citation>
    <scope>NUCLEOTIDE SEQUENCE [LARGE SCALE GENOMIC DNA]</scope>
    <source>
        <strain evidence="1 2">AAU 773</strain>
    </source>
</reference>
<accession>A0ABR2JIM1</accession>
<protein>
    <submittedName>
        <fullName evidence="1">Uncharacterized protein</fullName>
    </submittedName>
</protein>
<dbReference type="Proteomes" id="UP001390339">
    <property type="component" value="Unassembled WGS sequence"/>
</dbReference>
<keyword evidence="2" id="KW-1185">Reference proteome</keyword>
<evidence type="ECO:0000313" key="2">
    <source>
        <dbReference type="Proteomes" id="UP001390339"/>
    </source>
</evidence>
<sequence length="324" mass="36967">MTSKTIHNTGFLYCCGHRADVGGVPTKLHIELRARGLATDTPDLDQPIETICPSCWLKVDDGKLLVLRTQVLRTVLKKEQSHSLLVLLHHLAVRIIADKTRGVHLNILTQWAKSLARSYSKTHLDDFIDAMKERAIGAKIHPLVVSDAILSIEASANSDSEFPVHWNPDGALGDYRKAVERFYKRVQWLRWSIRKPWPALVGSLLTTIASTGVRYAALFIPDNKRIRAAEWNEDAARFLPKGHSALVEYEKLADTTHKFKVECYSLFHDATNHPMAVTRRELDAVIKSVQYLDWLRDRTISPYTKTIDHYRDWCDHGTREQSKI</sequence>